<accession>A6GGX6</accession>
<evidence type="ECO:0000256" key="2">
    <source>
        <dbReference type="ARBA" id="ARBA00001947"/>
    </source>
</evidence>
<dbReference type="GO" id="GO:0008270">
    <property type="term" value="F:zinc ion binding"/>
    <property type="evidence" value="ECO:0007669"/>
    <property type="project" value="InterPro"/>
</dbReference>
<dbReference type="PANTHER" id="PTHR43003:SF13">
    <property type="entry name" value="DNA-3-METHYLADENINE GLYCOSYLASE 2"/>
    <property type="match status" value="1"/>
</dbReference>
<dbReference type="STRING" id="391625.PPSIR1_20054"/>
<sequence>MVLDADACYRALRARDARFDGVFYVGVVTTGIYCRPICPARTPGRARCTFHAHAAAAERAGFRACLRCRPELAPGLASVDARTRLVQRAARAIAAGYLDAHGVEELAASLGVSARHLRRSLEAELGVSARELAASRRLGLAKQLLHDTALPMTQVAFAAGYSSVRRFNAAIREHFGRSPSQLRGRGERERGVLRLRLDYRAPFDWAAAAAHLAPRATPGVEELVASSGRAQGPRYRRVAAIGAHQGWIEVGPVPGRDHLEVVASLQLAPVLAALVSRLRALFDLDAQPAAVLAGLAGDPRLEASLARRPGLRVLGAFDRFETAARVVLGQQVSVAAATTLAGRVAARWGSPIVDERGGLSRTFPSAARLSRVRASSLRSIGLTTRRAQTLVALAKACASGRLDLEGELEATLEALGAIAGVGPWTQEMIAMRALGWPDAFPAGDLVLRRALASANARACEEAASSWRPWRAYAATHLWAEEAGTSGFSEDEQP</sequence>
<dbReference type="PROSITE" id="PS01124">
    <property type="entry name" value="HTH_ARAC_FAMILY_2"/>
    <property type="match status" value="1"/>
</dbReference>
<protein>
    <recommendedName>
        <fullName evidence="3">DNA-3-methyladenine glycosylase II</fullName>
        <ecNumber evidence="3">3.2.2.21</ecNumber>
    </recommendedName>
</protein>
<dbReference type="GO" id="GO:0043565">
    <property type="term" value="F:sequence-specific DNA binding"/>
    <property type="evidence" value="ECO:0007669"/>
    <property type="project" value="InterPro"/>
</dbReference>
<keyword evidence="12" id="KW-0804">Transcription</keyword>
<dbReference type="Pfam" id="PF06029">
    <property type="entry name" value="AlkA_N"/>
    <property type="match status" value="1"/>
</dbReference>
<reference evidence="15 16" key="1">
    <citation type="submission" date="2007-06" db="EMBL/GenBank/DDBJ databases">
        <authorList>
            <person name="Shimkets L."/>
            <person name="Ferriera S."/>
            <person name="Johnson J."/>
            <person name="Kravitz S."/>
            <person name="Beeson K."/>
            <person name="Sutton G."/>
            <person name="Rogers Y.-H."/>
            <person name="Friedman R."/>
            <person name="Frazier M."/>
            <person name="Venter J.C."/>
        </authorList>
    </citation>
    <scope>NUCLEOTIDE SEQUENCE [LARGE SCALE GENOMIC DNA]</scope>
    <source>
        <strain evidence="15 16">SIR-1</strain>
    </source>
</reference>
<keyword evidence="5" id="KW-0808">Transferase</keyword>
<dbReference type="PROSITE" id="PS00041">
    <property type="entry name" value="HTH_ARAC_FAMILY_1"/>
    <property type="match status" value="1"/>
</dbReference>
<dbReference type="InterPro" id="IPR004026">
    <property type="entry name" value="Ada_DNA_repair_Zn-bd"/>
</dbReference>
<dbReference type="GO" id="GO:0032259">
    <property type="term" value="P:methylation"/>
    <property type="evidence" value="ECO:0007669"/>
    <property type="project" value="UniProtKB-KW"/>
</dbReference>
<keyword evidence="16" id="KW-1185">Reference proteome</keyword>
<keyword evidence="8" id="KW-0862">Zinc</keyword>
<evidence type="ECO:0000259" key="14">
    <source>
        <dbReference type="PROSITE" id="PS01124"/>
    </source>
</evidence>
<keyword evidence="10" id="KW-0238">DNA-binding</keyword>
<dbReference type="GO" id="GO:0008168">
    <property type="term" value="F:methyltransferase activity"/>
    <property type="evidence" value="ECO:0007669"/>
    <property type="project" value="UniProtKB-KW"/>
</dbReference>
<keyword evidence="11" id="KW-0010">Activator</keyword>
<keyword evidence="4" id="KW-0489">Methyltransferase</keyword>
<dbReference type="InterPro" id="IPR003265">
    <property type="entry name" value="HhH-GPD_domain"/>
</dbReference>
<dbReference type="GO" id="GO:0006285">
    <property type="term" value="P:base-excision repair, AP site formation"/>
    <property type="evidence" value="ECO:0007669"/>
    <property type="project" value="TreeGrafter"/>
</dbReference>
<evidence type="ECO:0000256" key="9">
    <source>
        <dbReference type="ARBA" id="ARBA00023015"/>
    </source>
</evidence>
<keyword evidence="6" id="KW-0479">Metal-binding</keyword>
<dbReference type="Pfam" id="PF12833">
    <property type="entry name" value="HTH_18"/>
    <property type="match status" value="1"/>
</dbReference>
<feature type="domain" description="HTH araC/xylS-type" evidence="14">
    <location>
        <begin position="87"/>
        <end position="185"/>
    </location>
</feature>
<evidence type="ECO:0000256" key="3">
    <source>
        <dbReference type="ARBA" id="ARBA00012000"/>
    </source>
</evidence>
<dbReference type="InterPro" id="IPR009057">
    <property type="entry name" value="Homeodomain-like_sf"/>
</dbReference>
<comment type="caution">
    <text evidence="15">The sequence shown here is derived from an EMBL/GenBank/DDBJ whole genome shotgun (WGS) entry which is preliminary data.</text>
</comment>
<evidence type="ECO:0000313" key="15">
    <source>
        <dbReference type="EMBL" id="EDM74861.1"/>
    </source>
</evidence>
<dbReference type="eggNOG" id="COG2169">
    <property type="taxonomic scope" value="Bacteria"/>
</dbReference>
<dbReference type="EC" id="3.2.2.21" evidence="3"/>
<dbReference type="SUPFAM" id="SSF57884">
    <property type="entry name" value="Ada DNA repair protein, N-terminal domain (N-Ada 10)"/>
    <property type="match status" value="1"/>
</dbReference>
<keyword evidence="9" id="KW-0805">Transcription regulation</keyword>
<dbReference type="RefSeq" id="WP_006975964.1">
    <property type="nucleotide sequence ID" value="NZ_ABCS01000112.1"/>
</dbReference>
<dbReference type="PANTHER" id="PTHR43003">
    <property type="entry name" value="DNA-3-METHYLADENINE GLYCOSYLASE"/>
    <property type="match status" value="1"/>
</dbReference>
<dbReference type="InterPro" id="IPR018060">
    <property type="entry name" value="HTH_AraC"/>
</dbReference>
<proteinExistence type="predicted"/>
<comment type="catalytic activity">
    <reaction evidence="1">
        <text>Hydrolysis of alkylated DNA, releasing 3-methyladenine, 3-methylguanine, 7-methylguanine and 7-methyladenine.</text>
        <dbReference type="EC" id="3.2.2.21"/>
    </reaction>
</comment>
<keyword evidence="7" id="KW-0227">DNA damage</keyword>
<dbReference type="Gene3D" id="1.10.1670.10">
    <property type="entry name" value="Helix-hairpin-Helix base-excision DNA repair enzymes (C-terminal)"/>
    <property type="match status" value="1"/>
</dbReference>
<dbReference type="eggNOG" id="COG0122">
    <property type="taxonomic scope" value="Bacteria"/>
</dbReference>
<dbReference type="Gene3D" id="1.10.10.60">
    <property type="entry name" value="Homeodomain-like"/>
    <property type="match status" value="1"/>
</dbReference>
<dbReference type="CDD" id="cd00056">
    <property type="entry name" value="ENDO3c"/>
    <property type="match status" value="1"/>
</dbReference>
<name>A6GGX6_9BACT</name>
<evidence type="ECO:0000256" key="13">
    <source>
        <dbReference type="ARBA" id="ARBA00023204"/>
    </source>
</evidence>
<dbReference type="SMART" id="SM00342">
    <property type="entry name" value="HTH_ARAC"/>
    <property type="match status" value="1"/>
</dbReference>
<dbReference type="Gene3D" id="3.30.310.20">
    <property type="entry name" value="DNA-3-methyladenine glycosylase AlkA, N-terminal domain"/>
    <property type="match status" value="1"/>
</dbReference>
<dbReference type="SMART" id="SM01009">
    <property type="entry name" value="AlkA_N"/>
    <property type="match status" value="1"/>
</dbReference>
<keyword evidence="13" id="KW-0234">DNA repair</keyword>
<dbReference type="Pfam" id="PF00730">
    <property type="entry name" value="HhH-GPD"/>
    <property type="match status" value="1"/>
</dbReference>
<dbReference type="SUPFAM" id="SSF48150">
    <property type="entry name" value="DNA-glycosylase"/>
    <property type="match status" value="1"/>
</dbReference>
<dbReference type="InterPro" id="IPR023170">
    <property type="entry name" value="HhH_base_excis_C"/>
</dbReference>
<dbReference type="InterPro" id="IPR010316">
    <property type="entry name" value="AlkA_N"/>
</dbReference>
<dbReference type="InterPro" id="IPR035451">
    <property type="entry name" value="Ada-like_dom_sf"/>
</dbReference>
<dbReference type="GO" id="GO:0008725">
    <property type="term" value="F:DNA-3-methyladenine glycosylase activity"/>
    <property type="evidence" value="ECO:0007669"/>
    <property type="project" value="TreeGrafter"/>
</dbReference>
<dbReference type="GO" id="GO:0032993">
    <property type="term" value="C:protein-DNA complex"/>
    <property type="evidence" value="ECO:0007669"/>
    <property type="project" value="TreeGrafter"/>
</dbReference>
<dbReference type="GO" id="GO:0005737">
    <property type="term" value="C:cytoplasm"/>
    <property type="evidence" value="ECO:0007669"/>
    <property type="project" value="TreeGrafter"/>
</dbReference>
<dbReference type="InterPro" id="IPR011257">
    <property type="entry name" value="DNA_glycosylase"/>
</dbReference>
<dbReference type="Gene3D" id="1.10.340.30">
    <property type="entry name" value="Hypothetical protein, domain 2"/>
    <property type="match status" value="1"/>
</dbReference>
<dbReference type="Proteomes" id="UP000005801">
    <property type="component" value="Unassembled WGS sequence"/>
</dbReference>
<dbReference type="SUPFAM" id="SSF55945">
    <property type="entry name" value="TATA-box binding protein-like"/>
    <property type="match status" value="1"/>
</dbReference>
<gene>
    <name evidence="15" type="ORF">PPSIR1_20054</name>
</gene>
<dbReference type="InterPro" id="IPR051912">
    <property type="entry name" value="Alkylbase_DNA_Glycosylase/TA"/>
</dbReference>
<dbReference type="SUPFAM" id="SSF46689">
    <property type="entry name" value="Homeodomain-like"/>
    <property type="match status" value="1"/>
</dbReference>
<dbReference type="GO" id="GO:0043916">
    <property type="term" value="F:DNA-7-methylguanine glycosylase activity"/>
    <property type="evidence" value="ECO:0007669"/>
    <property type="project" value="TreeGrafter"/>
</dbReference>
<dbReference type="Gene3D" id="3.40.10.10">
    <property type="entry name" value="DNA Methylphosphotriester Repair Domain"/>
    <property type="match status" value="1"/>
</dbReference>
<dbReference type="EMBL" id="ABCS01000112">
    <property type="protein sequence ID" value="EDM74861.1"/>
    <property type="molecule type" value="Genomic_DNA"/>
</dbReference>
<dbReference type="GO" id="GO:0006307">
    <property type="term" value="P:DNA alkylation repair"/>
    <property type="evidence" value="ECO:0007669"/>
    <property type="project" value="TreeGrafter"/>
</dbReference>
<evidence type="ECO:0000313" key="16">
    <source>
        <dbReference type="Proteomes" id="UP000005801"/>
    </source>
</evidence>
<dbReference type="InterPro" id="IPR018062">
    <property type="entry name" value="HTH_AraC-typ_CS"/>
</dbReference>
<dbReference type="AlphaFoldDB" id="A6GGX6"/>
<evidence type="ECO:0000256" key="4">
    <source>
        <dbReference type="ARBA" id="ARBA00022603"/>
    </source>
</evidence>
<organism evidence="15 16">
    <name type="scientific">Plesiocystis pacifica SIR-1</name>
    <dbReference type="NCBI Taxonomy" id="391625"/>
    <lineage>
        <taxon>Bacteria</taxon>
        <taxon>Pseudomonadati</taxon>
        <taxon>Myxococcota</taxon>
        <taxon>Polyangia</taxon>
        <taxon>Nannocystales</taxon>
        <taxon>Nannocystaceae</taxon>
        <taxon>Plesiocystis</taxon>
    </lineage>
</organism>
<dbReference type="GO" id="GO:0032131">
    <property type="term" value="F:alkylated DNA binding"/>
    <property type="evidence" value="ECO:0007669"/>
    <property type="project" value="TreeGrafter"/>
</dbReference>
<dbReference type="Pfam" id="PF02805">
    <property type="entry name" value="Ada_Zn_binding"/>
    <property type="match status" value="1"/>
</dbReference>
<dbReference type="GO" id="GO:0003700">
    <property type="term" value="F:DNA-binding transcription factor activity"/>
    <property type="evidence" value="ECO:0007669"/>
    <property type="project" value="InterPro"/>
</dbReference>
<evidence type="ECO:0000256" key="10">
    <source>
        <dbReference type="ARBA" id="ARBA00023125"/>
    </source>
</evidence>
<dbReference type="SMART" id="SM00478">
    <property type="entry name" value="ENDO3c"/>
    <property type="match status" value="1"/>
</dbReference>
<evidence type="ECO:0000256" key="7">
    <source>
        <dbReference type="ARBA" id="ARBA00022763"/>
    </source>
</evidence>
<evidence type="ECO:0000256" key="11">
    <source>
        <dbReference type="ARBA" id="ARBA00023159"/>
    </source>
</evidence>
<dbReference type="OrthoDB" id="9802228at2"/>
<evidence type="ECO:0000256" key="12">
    <source>
        <dbReference type="ARBA" id="ARBA00023163"/>
    </source>
</evidence>
<evidence type="ECO:0000256" key="5">
    <source>
        <dbReference type="ARBA" id="ARBA00022679"/>
    </source>
</evidence>
<dbReference type="InterPro" id="IPR037046">
    <property type="entry name" value="AlkA_N_sf"/>
</dbReference>
<evidence type="ECO:0000256" key="6">
    <source>
        <dbReference type="ARBA" id="ARBA00022723"/>
    </source>
</evidence>
<evidence type="ECO:0000256" key="1">
    <source>
        <dbReference type="ARBA" id="ARBA00000086"/>
    </source>
</evidence>
<evidence type="ECO:0000256" key="8">
    <source>
        <dbReference type="ARBA" id="ARBA00022833"/>
    </source>
</evidence>
<comment type="cofactor">
    <cofactor evidence="2">
        <name>Zn(2+)</name>
        <dbReference type="ChEBI" id="CHEBI:29105"/>
    </cofactor>
</comment>